<sequence length="364" mass="37478">MSDPHTPQEYPASLKVVGVGGGGGNAIRHLLETTEPAGIDMIGVNTDRQALDALPQASALAIGGAITRGLGAGADPEAGRRAAEESRDALRARLAGADMLFLMAGMGGGTGSGATPVIADLAREMGLLTVAVVTRPFTFEGTRRRQAAEAAIEALNGRVDCLVVVPNDRLLPTLGPSASMMRAFAAVNDILREAVTGIAEVITKPGMINIDFADVAAVMRHPGRARIGTGEGHGEGRAGEAVQAAVEHPLLEATDLAEAAGVLVSITAGPDLSLADFDEVGRQVATFASEEAMLVVGTALDPSMEGRLRVSIVATGLEVSPEGREPPTRRCQATDRRTRGGGASADSSELLDIGDFLKGLKKPR</sequence>
<dbReference type="InterPro" id="IPR018316">
    <property type="entry name" value="Tubulin/FtsZ_2-layer-sand-dom"/>
</dbReference>
<evidence type="ECO:0000259" key="7">
    <source>
        <dbReference type="SMART" id="SM00864"/>
    </source>
</evidence>
<accession>A0A291PCM0</accession>
<dbReference type="SUPFAM" id="SSF52490">
    <property type="entry name" value="Tubulin nucleotide-binding domain-like"/>
    <property type="match status" value="1"/>
</dbReference>
<keyword evidence="2 4" id="KW-0547">Nucleotide-binding</keyword>
<dbReference type="HAMAP" id="MF_00909">
    <property type="entry name" value="FtsZ"/>
    <property type="match status" value="1"/>
</dbReference>
<dbReference type="PROSITE" id="PS00227">
    <property type="entry name" value="TUBULIN"/>
    <property type="match status" value="1"/>
</dbReference>
<feature type="compositionally biased region" description="Basic and acidic residues" evidence="6">
    <location>
        <begin position="321"/>
        <end position="338"/>
    </location>
</feature>
<feature type="domain" description="Tubulin/FtsZ 2-layer sandwich" evidence="8">
    <location>
        <begin position="208"/>
        <end position="326"/>
    </location>
</feature>
<evidence type="ECO:0000256" key="6">
    <source>
        <dbReference type="SAM" id="MobiDB-lite"/>
    </source>
</evidence>
<keyword evidence="4 9" id="KW-0132">Cell division</keyword>
<keyword evidence="3 4" id="KW-0342">GTP-binding</keyword>
<dbReference type="PANTHER" id="PTHR30314:SF3">
    <property type="entry name" value="MITOCHONDRIAL DIVISION PROTEIN FSZA"/>
    <property type="match status" value="1"/>
</dbReference>
<dbReference type="PANTHER" id="PTHR30314">
    <property type="entry name" value="CELL DIVISION PROTEIN FTSZ-RELATED"/>
    <property type="match status" value="1"/>
</dbReference>
<dbReference type="KEGG" id="hbe:BEI_3667"/>
<dbReference type="InterPro" id="IPR036525">
    <property type="entry name" value="Tubulin/FtsZ_GTPase_sf"/>
</dbReference>
<dbReference type="GO" id="GO:0003924">
    <property type="term" value="F:GTPase activity"/>
    <property type="evidence" value="ECO:0007669"/>
    <property type="project" value="UniProtKB-UniRule"/>
</dbReference>
<evidence type="ECO:0000256" key="5">
    <source>
        <dbReference type="NCBIfam" id="TIGR00065"/>
    </source>
</evidence>
<evidence type="ECO:0000256" key="4">
    <source>
        <dbReference type="HAMAP-Rule" id="MF_00909"/>
    </source>
</evidence>
<dbReference type="CDD" id="cd02201">
    <property type="entry name" value="FtsZ_type1"/>
    <property type="match status" value="1"/>
</dbReference>
<organism evidence="9 10">
    <name type="scientific">Halomonas beimenensis</name>
    <dbReference type="NCBI Taxonomy" id="475662"/>
    <lineage>
        <taxon>Bacteria</taxon>
        <taxon>Pseudomonadati</taxon>
        <taxon>Pseudomonadota</taxon>
        <taxon>Gammaproteobacteria</taxon>
        <taxon>Oceanospirillales</taxon>
        <taxon>Halomonadaceae</taxon>
        <taxon>Halomonas</taxon>
    </lineage>
</organism>
<dbReference type="GO" id="GO:0043093">
    <property type="term" value="P:FtsZ-dependent cytokinesis"/>
    <property type="evidence" value="ECO:0007669"/>
    <property type="project" value="UniProtKB-UniRule"/>
</dbReference>
<evidence type="ECO:0000256" key="3">
    <source>
        <dbReference type="ARBA" id="ARBA00023134"/>
    </source>
</evidence>
<dbReference type="InterPro" id="IPR020805">
    <property type="entry name" value="Cell_div_FtsZ_CS"/>
</dbReference>
<protein>
    <recommendedName>
        <fullName evidence="4 5">Cell division protein FtsZ</fullName>
    </recommendedName>
</protein>
<dbReference type="Proteomes" id="UP000219993">
    <property type="component" value="Chromosome"/>
</dbReference>
<dbReference type="InterPro" id="IPR017975">
    <property type="entry name" value="Tubulin_CS"/>
</dbReference>
<feature type="region of interest" description="Disordered" evidence="6">
    <location>
        <begin position="319"/>
        <end position="348"/>
    </location>
</feature>
<evidence type="ECO:0000256" key="1">
    <source>
        <dbReference type="ARBA" id="ARBA00009690"/>
    </source>
</evidence>
<dbReference type="InterPro" id="IPR000158">
    <property type="entry name" value="Cell_div_FtsZ"/>
</dbReference>
<evidence type="ECO:0000313" key="9">
    <source>
        <dbReference type="EMBL" id="ATJ84654.1"/>
    </source>
</evidence>
<feature type="binding site" evidence="4">
    <location>
        <begin position="21"/>
        <end position="25"/>
    </location>
    <ligand>
        <name>GTP</name>
        <dbReference type="ChEBI" id="CHEBI:37565"/>
    </ligand>
</feature>
<comment type="similarity">
    <text evidence="1 4">Belongs to the FtsZ family.</text>
</comment>
<dbReference type="RefSeq" id="WP_097790819.1">
    <property type="nucleotide sequence ID" value="NZ_BAAADT010000021.1"/>
</dbReference>
<keyword evidence="4" id="KW-0131">Cell cycle</keyword>
<dbReference type="SMART" id="SM00865">
    <property type="entry name" value="Tubulin_C"/>
    <property type="match status" value="1"/>
</dbReference>
<comment type="subunit">
    <text evidence="4">Homodimer. Polymerizes to form a dynamic ring structure in a strictly GTP-dependent manner. Interacts directly with several other division proteins.</text>
</comment>
<dbReference type="NCBIfam" id="TIGR00065">
    <property type="entry name" value="ftsZ"/>
    <property type="match status" value="1"/>
</dbReference>
<dbReference type="PROSITE" id="PS01134">
    <property type="entry name" value="FTSZ_1"/>
    <property type="match status" value="1"/>
</dbReference>
<dbReference type="GO" id="GO:0051258">
    <property type="term" value="P:protein polymerization"/>
    <property type="evidence" value="ECO:0007669"/>
    <property type="project" value="UniProtKB-UniRule"/>
</dbReference>
<dbReference type="OrthoDB" id="9813375at2"/>
<dbReference type="InterPro" id="IPR003008">
    <property type="entry name" value="Tubulin_FtsZ_GTPase"/>
</dbReference>
<keyword evidence="4" id="KW-0963">Cytoplasm</keyword>
<evidence type="ECO:0000259" key="8">
    <source>
        <dbReference type="SMART" id="SM00865"/>
    </source>
</evidence>
<dbReference type="GO" id="GO:0007017">
    <property type="term" value="P:microtubule-based process"/>
    <property type="evidence" value="ECO:0007669"/>
    <property type="project" value="InterPro"/>
</dbReference>
<dbReference type="GO" id="GO:0005737">
    <property type="term" value="C:cytoplasm"/>
    <property type="evidence" value="ECO:0007669"/>
    <property type="project" value="UniProtKB-SubCell"/>
</dbReference>
<dbReference type="SUPFAM" id="SSF55307">
    <property type="entry name" value="Tubulin C-terminal domain-like"/>
    <property type="match status" value="1"/>
</dbReference>
<comment type="function">
    <text evidence="4">Essential cell division protein that forms a contractile ring structure (Z ring) at the future cell division site. The regulation of the ring assembly controls the timing and the location of cell division. One of the functions of the FtsZ ring is to recruit other cell division proteins to the septum to produce a new cell wall between the dividing cells. Binds GTP and shows GTPase activity.</text>
</comment>
<dbReference type="InterPro" id="IPR024757">
    <property type="entry name" value="FtsZ_C"/>
</dbReference>
<feature type="binding site" evidence="4">
    <location>
        <position position="188"/>
    </location>
    <ligand>
        <name>GTP</name>
        <dbReference type="ChEBI" id="CHEBI:37565"/>
    </ligand>
</feature>
<dbReference type="GO" id="GO:0005525">
    <property type="term" value="F:GTP binding"/>
    <property type="evidence" value="ECO:0007669"/>
    <property type="project" value="UniProtKB-UniRule"/>
</dbReference>
<dbReference type="InterPro" id="IPR008280">
    <property type="entry name" value="Tub_FtsZ_C"/>
</dbReference>
<dbReference type="AlphaFoldDB" id="A0A291PCM0"/>
<gene>
    <name evidence="9" type="primary">ftsZ2</name>
    <name evidence="4" type="synonym">ftsZ</name>
    <name evidence="9" type="ORF">BEI_3667</name>
</gene>
<dbReference type="FunFam" id="3.40.50.1440:FF:000001">
    <property type="entry name" value="Cell division protein FtsZ"/>
    <property type="match status" value="1"/>
</dbReference>
<name>A0A291PCM0_9GAMM</name>
<reference evidence="9 10" key="1">
    <citation type="journal article" date="2017" name="Sci. Rep.">
        <title>Revealing the Saline Adaptation Strategies of the Halophilic Bacterium Halomonas beimenensis through High-throughput Omics and Transposon Mutagenesis Approaches.</title>
        <authorList>
            <person name="Chen Y.H."/>
            <person name="Lin S.S."/>
            <person name="Shyu Y.T."/>
        </authorList>
    </citation>
    <scope>NUCLEOTIDE SEQUENCE [LARGE SCALE GENOMIC DNA]</scope>
    <source>
        <strain evidence="9 10">NTU-111</strain>
    </source>
</reference>
<dbReference type="GO" id="GO:0032153">
    <property type="term" value="C:cell division site"/>
    <property type="evidence" value="ECO:0007669"/>
    <property type="project" value="UniProtKB-UniRule"/>
</dbReference>
<dbReference type="GO" id="GO:0005874">
    <property type="term" value="C:microtubule"/>
    <property type="evidence" value="ECO:0007669"/>
    <property type="project" value="InterPro"/>
</dbReference>
<feature type="binding site" evidence="4">
    <location>
        <begin position="109"/>
        <end position="111"/>
    </location>
    <ligand>
        <name>GTP</name>
        <dbReference type="ChEBI" id="CHEBI:37565"/>
    </ligand>
</feature>
<dbReference type="Pfam" id="PF12327">
    <property type="entry name" value="FtsZ_C"/>
    <property type="match status" value="1"/>
</dbReference>
<feature type="binding site" evidence="4">
    <location>
        <position position="140"/>
    </location>
    <ligand>
        <name>GTP</name>
        <dbReference type="ChEBI" id="CHEBI:37565"/>
    </ligand>
</feature>
<dbReference type="PRINTS" id="PR00423">
    <property type="entry name" value="CELLDVISFTSZ"/>
</dbReference>
<feature type="binding site" evidence="4">
    <location>
        <position position="144"/>
    </location>
    <ligand>
        <name>GTP</name>
        <dbReference type="ChEBI" id="CHEBI:37565"/>
    </ligand>
</feature>
<dbReference type="InterPro" id="IPR045061">
    <property type="entry name" value="FtsZ/CetZ"/>
</dbReference>
<evidence type="ECO:0000256" key="2">
    <source>
        <dbReference type="ARBA" id="ARBA00022741"/>
    </source>
</evidence>
<keyword evidence="10" id="KW-1185">Reference proteome</keyword>
<proteinExistence type="inferred from homology"/>
<dbReference type="Gene3D" id="3.40.50.1440">
    <property type="entry name" value="Tubulin/FtsZ, GTPase domain"/>
    <property type="match status" value="1"/>
</dbReference>
<feature type="domain" description="Tubulin/FtsZ GTPase" evidence="7">
    <location>
        <begin position="13"/>
        <end position="206"/>
    </location>
</feature>
<dbReference type="SMART" id="SM00864">
    <property type="entry name" value="Tubulin"/>
    <property type="match status" value="1"/>
</dbReference>
<comment type="subcellular location">
    <subcellularLocation>
        <location evidence="4">Cytoplasm</location>
    </subcellularLocation>
    <text evidence="4">Assembles at midcell at the inner surface of the cytoplasmic membrane.</text>
</comment>
<evidence type="ECO:0000313" key="10">
    <source>
        <dbReference type="Proteomes" id="UP000219993"/>
    </source>
</evidence>
<dbReference type="Pfam" id="PF00091">
    <property type="entry name" value="Tubulin"/>
    <property type="match status" value="1"/>
</dbReference>
<dbReference type="EMBL" id="CP021435">
    <property type="protein sequence ID" value="ATJ84654.1"/>
    <property type="molecule type" value="Genomic_DNA"/>
</dbReference>
<dbReference type="GO" id="GO:0000917">
    <property type="term" value="P:division septum assembly"/>
    <property type="evidence" value="ECO:0007669"/>
    <property type="project" value="UniProtKB-KW"/>
</dbReference>
<keyword evidence="4" id="KW-0717">Septation</keyword>